<dbReference type="RefSeq" id="XP_008079998.1">
    <property type="nucleotide sequence ID" value="XM_008081807.1"/>
</dbReference>
<dbReference type="KEGG" id="glz:GLAREA_06394"/>
<proteinExistence type="predicted"/>
<accession>S3DMR5</accession>
<dbReference type="AlphaFoldDB" id="S3DMR5"/>
<dbReference type="GeneID" id="19465447"/>
<name>S3DMR5_GLAL2</name>
<organism evidence="1 2">
    <name type="scientific">Glarea lozoyensis (strain ATCC 20868 / MF5171)</name>
    <dbReference type="NCBI Taxonomy" id="1116229"/>
    <lineage>
        <taxon>Eukaryota</taxon>
        <taxon>Fungi</taxon>
        <taxon>Dikarya</taxon>
        <taxon>Ascomycota</taxon>
        <taxon>Pezizomycotina</taxon>
        <taxon>Leotiomycetes</taxon>
        <taxon>Helotiales</taxon>
        <taxon>Helotiaceae</taxon>
        <taxon>Glarea</taxon>
    </lineage>
</organism>
<dbReference type="OMA" id="IDHENTR"/>
<evidence type="ECO:0000313" key="2">
    <source>
        <dbReference type="Proteomes" id="UP000016922"/>
    </source>
</evidence>
<dbReference type="EMBL" id="KE145358">
    <property type="protein sequence ID" value="EPE33381.1"/>
    <property type="molecule type" value="Genomic_DNA"/>
</dbReference>
<dbReference type="OrthoDB" id="3505248at2759"/>
<evidence type="ECO:0008006" key="3">
    <source>
        <dbReference type="Google" id="ProtNLM"/>
    </source>
</evidence>
<protein>
    <recommendedName>
        <fullName evidence="3">F-box domain-containing protein</fullName>
    </recommendedName>
</protein>
<dbReference type="HOGENOM" id="CLU_047607_0_0_1"/>
<sequence length="399" mass="46402">MSPEEVEALKKDAAEHCNYVLVDESEALEKYVNEKRIQKVYWTNSNGIRYTWGPDVINFATKYSKPWESHMNGKTNRKFLIPNEKFRRQLLKKPYSKGYAMMTTHVSHKTKGGWRLSRSDPHHILNFPPELLELICRFALVLPEEALITPLVITTNWKRHFSQPRFEIYNRHEKNEDPHEILRFNRKDDKGKYIQLRYLQVPAIDATFMRTCKTLHQIGSSILYGQNKFIFPTEGRKLGWQPSAVPCWFGGDIGEHRPSPVRPHGETWWKEVNAGIAQIQQRTPVTSLLGWIYYDPFPRFIHTIGPQNAAHIKSLTFSGVARIHDCSILNCGPRCPQDLVRSLRLYTPFIQQFFKGLQTLTIYPLQDDKSDEGISLILGRPKSLAEAMTRLLERSIMRI</sequence>
<evidence type="ECO:0000313" key="1">
    <source>
        <dbReference type="EMBL" id="EPE33381.1"/>
    </source>
</evidence>
<reference evidence="1 2" key="1">
    <citation type="journal article" date="2013" name="BMC Genomics">
        <title>Genomics-driven discovery of the pneumocandin biosynthetic gene cluster in the fungus Glarea lozoyensis.</title>
        <authorList>
            <person name="Chen L."/>
            <person name="Yue Q."/>
            <person name="Zhang X."/>
            <person name="Xiang M."/>
            <person name="Wang C."/>
            <person name="Li S."/>
            <person name="Che Y."/>
            <person name="Ortiz-Lopez F.J."/>
            <person name="Bills G.F."/>
            <person name="Liu X."/>
            <person name="An Z."/>
        </authorList>
    </citation>
    <scope>NUCLEOTIDE SEQUENCE [LARGE SCALE GENOMIC DNA]</scope>
    <source>
        <strain evidence="2">ATCC 20868 / MF5171</strain>
    </source>
</reference>
<gene>
    <name evidence="1" type="ORF">GLAREA_06394</name>
</gene>
<dbReference type="Proteomes" id="UP000016922">
    <property type="component" value="Unassembled WGS sequence"/>
</dbReference>
<keyword evidence="2" id="KW-1185">Reference proteome</keyword>